<organism evidence="1 2">
    <name type="scientific">Phytophthora lilii</name>
    <dbReference type="NCBI Taxonomy" id="2077276"/>
    <lineage>
        <taxon>Eukaryota</taxon>
        <taxon>Sar</taxon>
        <taxon>Stramenopiles</taxon>
        <taxon>Oomycota</taxon>
        <taxon>Peronosporomycetes</taxon>
        <taxon>Peronosporales</taxon>
        <taxon>Peronosporaceae</taxon>
        <taxon>Phytophthora</taxon>
    </lineage>
</organism>
<gene>
    <name evidence="1" type="ORF">Plil01_000210300</name>
</gene>
<evidence type="ECO:0000313" key="2">
    <source>
        <dbReference type="Proteomes" id="UP001165083"/>
    </source>
</evidence>
<dbReference type="Proteomes" id="UP001165083">
    <property type="component" value="Unassembled WGS sequence"/>
</dbReference>
<name>A0A9W6TCC5_9STRA</name>
<comment type="caution">
    <text evidence="1">The sequence shown here is derived from an EMBL/GenBank/DDBJ whole genome shotgun (WGS) entry which is preliminary data.</text>
</comment>
<proteinExistence type="predicted"/>
<dbReference type="EMBL" id="BSXW01000074">
    <property type="protein sequence ID" value="GMF11396.1"/>
    <property type="molecule type" value="Genomic_DNA"/>
</dbReference>
<sequence length="199" mass="22532">MFWSPGIKTVQISWSTRYRQGDATLSAKTSTINSSKAIGAYAWVRMTPAVDPKGRYKLLCSFLSFISRYMWQKWLDLIMIDTFSIYKTKSTESKDAAKVHPWSFLGDTFAKRGKLESELTEAFSGCLSQVLDTQEMSHDLICWVLGSAKFSLIVRAGSDAPYCLLDNPYCTIFVADHTRHNLRQTLMILPSDNYGRKAA</sequence>
<dbReference type="AlphaFoldDB" id="A0A9W6TCC5"/>
<keyword evidence="2" id="KW-1185">Reference proteome</keyword>
<protein>
    <submittedName>
        <fullName evidence="1">Unnamed protein product</fullName>
    </submittedName>
</protein>
<accession>A0A9W6TCC5</accession>
<reference evidence="1" key="1">
    <citation type="submission" date="2023-04" db="EMBL/GenBank/DDBJ databases">
        <title>Phytophthora lilii NBRC 32176.</title>
        <authorList>
            <person name="Ichikawa N."/>
            <person name="Sato H."/>
            <person name="Tonouchi N."/>
        </authorList>
    </citation>
    <scope>NUCLEOTIDE SEQUENCE</scope>
    <source>
        <strain evidence="1">NBRC 32176</strain>
    </source>
</reference>
<evidence type="ECO:0000313" key="1">
    <source>
        <dbReference type="EMBL" id="GMF11396.1"/>
    </source>
</evidence>